<dbReference type="Pfam" id="PF11667">
    <property type="entry name" value="DUF3267"/>
    <property type="match status" value="1"/>
</dbReference>
<keyword evidence="2" id="KW-0812">Transmembrane</keyword>
<dbReference type="EMBL" id="VMSO01000040">
    <property type="protein sequence ID" value="KAA8500168.1"/>
    <property type="molecule type" value="Genomic_DNA"/>
</dbReference>
<dbReference type="OrthoDB" id="2965733at2"/>
<evidence type="ECO:0000256" key="1">
    <source>
        <dbReference type="SAM" id="MobiDB-lite"/>
    </source>
</evidence>
<feature type="region of interest" description="Disordered" evidence="1">
    <location>
        <begin position="1"/>
        <end position="22"/>
    </location>
</feature>
<accession>A0A5M9HU17</accession>
<dbReference type="InterPro" id="IPR021683">
    <property type="entry name" value="DUF3267"/>
</dbReference>
<organism evidence="3 4">
    <name type="scientific">Mediterraneibacter catenae</name>
    <dbReference type="NCBI Taxonomy" id="2594882"/>
    <lineage>
        <taxon>Bacteria</taxon>
        <taxon>Bacillati</taxon>
        <taxon>Bacillota</taxon>
        <taxon>Clostridia</taxon>
        <taxon>Lachnospirales</taxon>
        <taxon>Lachnospiraceae</taxon>
        <taxon>Mediterraneibacter</taxon>
    </lineage>
</organism>
<feature type="transmembrane region" description="Helical" evidence="2">
    <location>
        <begin position="146"/>
        <end position="167"/>
    </location>
</feature>
<reference evidence="3" key="1">
    <citation type="submission" date="2019-07" db="EMBL/GenBank/DDBJ databases">
        <authorList>
            <person name="Wongkuna S."/>
            <person name="Scaria J."/>
        </authorList>
    </citation>
    <scope>NUCLEOTIDE SEQUENCE [LARGE SCALE GENOMIC DNA]</scope>
    <source>
        <strain evidence="3">SW178</strain>
    </source>
</reference>
<feature type="compositionally biased region" description="Basic and acidic residues" evidence="1">
    <location>
        <begin position="7"/>
        <end position="22"/>
    </location>
</feature>
<evidence type="ECO:0000313" key="4">
    <source>
        <dbReference type="Proteomes" id="UP000322025"/>
    </source>
</evidence>
<dbReference type="RefSeq" id="WP_087151266.1">
    <property type="nucleotide sequence ID" value="NZ_VMSO01000040.1"/>
</dbReference>
<gene>
    <name evidence="3" type="ORF">FNY66_14965</name>
</gene>
<dbReference type="AlphaFoldDB" id="A0A5M9HU17"/>
<keyword evidence="4" id="KW-1185">Reference proteome</keyword>
<feature type="transmembrane region" description="Helical" evidence="2">
    <location>
        <begin position="37"/>
        <end position="58"/>
    </location>
</feature>
<feature type="transmembrane region" description="Helical" evidence="2">
    <location>
        <begin position="121"/>
        <end position="140"/>
    </location>
</feature>
<evidence type="ECO:0000313" key="3">
    <source>
        <dbReference type="EMBL" id="KAA8500168.1"/>
    </source>
</evidence>
<keyword evidence="2" id="KW-1133">Transmembrane helix</keyword>
<dbReference type="Proteomes" id="UP000322025">
    <property type="component" value="Unassembled WGS sequence"/>
</dbReference>
<proteinExistence type="predicted"/>
<protein>
    <submittedName>
        <fullName evidence="3">DUF3267 domain-containing protein</fullName>
    </submittedName>
</protein>
<evidence type="ECO:0000256" key="2">
    <source>
        <dbReference type="SAM" id="Phobius"/>
    </source>
</evidence>
<sequence length="192" mass="21707">MKLHYKGKYDLNPESLPHGEHKPGAVRFKEAKDTKELGVIANVLCLVIIIVLVILVFVRCRHYITGNMWQILVGALASMAVLFPHELLHAVCFKGDVYLYTNWAQGIVFVVGPETMSKARFVLMSLLPNIVFGVIPFIIGMLYPCWLFLAMLGVCAIGMGAGDYYNVYNALTQMPKGARTYLYQFNSYWYMP</sequence>
<keyword evidence="2" id="KW-0472">Membrane</keyword>
<comment type="caution">
    <text evidence="3">The sequence shown here is derived from an EMBL/GenBank/DDBJ whole genome shotgun (WGS) entry which is preliminary data.</text>
</comment>
<name>A0A5M9HU17_9FIRM</name>
<feature type="transmembrane region" description="Helical" evidence="2">
    <location>
        <begin position="64"/>
        <end position="84"/>
    </location>
</feature>